<evidence type="ECO:0000256" key="3">
    <source>
        <dbReference type="ARBA" id="ARBA00022771"/>
    </source>
</evidence>
<evidence type="ECO:0000313" key="8">
    <source>
        <dbReference type="Proteomes" id="UP000612746"/>
    </source>
</evidence>
<evidence type="ECO:0000256" key="2">
    <source>
        <dbReference type="ARBA" id="ARBA00022723"/>
    </source>
</evidence>
<name>A0A8H7UCX1_9FUNG</name>
<feature type="domain" description="HAT C-terminal dimerisation" evidence="6">
    <location>
        <begin position="424"/>
        <end position="506"/>
    </location>
</feature>
<reference evidence="7" key="1">
    <citation type="submission" date="2020-12" db="EMBL/GenBank/DDBJ databases">
        <title>Metabolic potential, ecology and presence of endohyphal bacteria is reflected in genomic diversity of Mucoromycotina.</title>
        <authorList>
            <person name="Muszewska A."/>
            <person name="Okrasinska A."/>
            <person name="Steczkiewicz K."/>
            <person name="Drgas O."/>
            <person name="Orlowska M."/>
            <person name="Perlinska-Lenart U."/>
            <person name="Aleksandrzak-Piekarczyk T."/>
            <person name="Szatraj K."/>
            <person name="Zielenkiewicz U."/>
            <person name="Pilsyk S."/>
            <person name="Malc E."/>
            <person name="Mieczkowski P."/>
            <person name="Kruszewska J.S."/>
            <person name="Biernat P."/>
            <person name="Pawlowska J."/>
        </authorList>
    </citation>
    <scope>NUCLEOTIDE SEQUENCE</scope>
    <source>
        <strain evidence="7">WA0000051536</strain>
    </source>
</reference>
<evidence type="ECO:0000256" key="4">
    <source>
        <dbReference type="ARBA" id="ARBA00022833"/>
    </source>
</evidence>
<dbReference type="EMBL" id="JAEPRA010000015">
    <property type="protein sequence ID" value="KAG2175298.1"/>
    <property type="molecule type" value="Genomic_DNA"/>
</dbReference>
<sequence length="514" mass="59572">MKRHLATRHMIDMQSPRRGDAQFSSDFLNEHFHSFVQFSADKLRYLLVRMAVDCKLPFQFIESVNFRSVVDYLRSCTPGKAVLASSDTFLPGKFHILRLLLTGSTIEWKKKEVIIAFNRVEDKHTGENIARMLVDTLRDMDLLKSFFTITTDNASNMLNITHKIQEAMMNSGISHSIHRMFCIGHVFNLAVQQILHAGINSEVNQNEESISESTSDKPLVKLRLCLTRIRSSHTDRDHLHEFCVRLGLPALRPTLDVKTRWNSTYDMIERALKMKAAIELTLASHPTCRLTDNDWKFLEKTMLVLKPFKTFTEENSGSQYATLNLVTASFVILREGLEKAVFDMVNDELLSPLQLGAVNGLKKWTNPRQKHIFWGRVGLFDPVEISSTCDRVREVWQEFKPPDQPQERTYSETFFRQLPTEDDELQSYLNESLHSAKKPLDLLQYWKRMEADKPYLAQMAKKYLAVCATSTPSERCFSQARLFTPHLRNRLKPESFKSTMLLWSWLNLLQDNEE</sequence>
<proteinExistence type="predicted"/>
<dbReference type="GO" id="GO:0005634">
    <property type="term" value="C:nucleus"/>
    <property type="evidence" value="ECO:0007669"/>
    <property type="project" value="UniProtKB-SubCell"/>
</dbReference>
<dbReference type="GO" id="GO:0008270">
    <property type="term" value="F:zinc ion binding"/>
    <property type="evidence" value="ECO:0007669"/>
    <property type="project" value="UniProtKB-KW"/>
</dbReference>
<dbReference type="GO" id="GO:0046983">
    <property type="term" value="F:protein dimerization activity"/>
    <property type="evidence" value="ECO:0007669"/>
    <property type="project" value="InterPro"/>
</dbReference>
<evidence type="ECO:0000259" key="6">
    <source>
        <dbReference type="Pfam" id="PF05699"/>
    </source>
</evidence>
<dbReference type="PANTHER" id="PTHR46481">
    <property type="entry name" value="ZINC FINGER BED DOMAIN-CONTAINING PROTEIN 4"/>
    <property type="match status" value="1"/>
</dbReference>
<comment type="subcellular location">
    <subcellularLocation>
        <location evidence="1">Nucleus</location>
    </subcellularLocation>
</comment>
<dbReference type="OrthoDB" id="2284502at2759"/>
<comment type="caution">
    <text evidence="7">The sequence shown here is derived from an EMBL/GenBank/DDBJ whole genome shotgun (WGS) entry which is preliminary data.</text>
</comment>
<keyword evidence="2" id="KW-0479">Metal-binding</keyword>
<evidence type="ECO:0000313" key="7">
    <source>
        <dbReference type="EMBL" id="KAG2175298.1"/>
    </source>
</evidence>
<dbReference type="SUPFAM" id="SSF53098">
    <property type="entry name" value="Ribonuclease H-like"/>
    <property type="match status" value="1"/>
</dbReference>
<dbReference type="Proteomes" id="UP000612746">
    <property type="component" value="Unassembled WGS sequence"/>
</dbReference>
<dbReference type="InterPro" id="IPR008906">
    <property type="entry name" value="HATC_C_dom"/>
</dbReference>
<dbReference type="InterPro" id="IPR052035">
    <property type="entry name" value="ZnF_BED_domain_contain"/>
</dbReference>
<keyword evidence="4" id="KW-0862">Zinc</keyword>
<accession>A0A8H7UCX1</accession>
<dbReference type="Pfam" id="PF05699">
    <property type="entry name" value="Dimer_Tnp_hAT"/>
    <property type="match status" value="1"/>
</dbReference>
<keyword evidence="5" id="KW-0539">Nucleus</keyword>
<organism evidence="7 8">
    <name type="scientific">Umbelopsis vinacea</name>
    <dbReference type="NCBI Taxonomy" id="44442"/>
    <lineage>
        <taxon>Eukaryota</taxon>
        <taxon>Fungi</taxon>
        <taxon>Fungi incertae sedis</taxon>
        <taxon>Mucoromycota</taxon>
        <taxon>Mucoromycotina</taxon>
        <taxon>Umbelopsidomycetes</taxon>
        <taxon>Umbelopsidales</taxon>
        <taxon>Umbelopsidaceae</taxon>
        <taxon>Umbelopsis</taxon>
    </lineage>
</organism>
<gene>
    <name evidence="7" type="ORF">INT44_007786</name>
</gene>
<dbReference type="InterPro" id="IPR012337">
    <property type="entry name" value="RNaseH-like_sf"/>
</dbReference>
<keyword evidence="8" id="KW-1185">Reference proteome</keyword>
<keyword evidence="3" id="KW-0863">Zinc-finger</keyword>
<dbReference type="AlphaFoldDB" id="A0A8H7UCX1"/>
<evidence type="ECO:0000256" key="1">
    <source>
        <dbReference type="ARBA" id="ARBA00004123"/>
    </source>
</evidence>
<evidence type="ECO:0000256" key="5">
    <source>
        <dbReference type="ARBA" id="ARBA00023242"/>
    </source>
</evidence>
<protein>
    <recommendedName>
        <fullName evidence="6">HAT C-terminal dimerisation domain-containing protein</fullName>
    </recommendedName>
</protein>
<dbReference type="PANTHER" id="PTHR46481:SF10">
    <property type="entry name" value="ZINC FINGER BED DOMAIN-CONTAINING PROTEIN 39"/>
    <property type="match status" value="1"/>
</dbReference>